<organism evidence="2 3">
    <name type="scientific">Corynebacterium xerosis</name>
    <dbReference type="NCBI Taxonomy" id="1725"/>
    <lineage>
        <taxon>Bacteria</taxon>
        <taxon>Bacillati</taxon>
        <taxon>Actinomycetota</taxon>
        <taxon>Actinomycetes</taxon>
        <taxon>Mycobacteriales</taxon>
        <taxon>Corynebacteriaceae</taxon>
        <taxon>Corynebacterium</taxon>
    </lineage>
</organism>
<evidence type="ECO:0000259" key="1">
    <source>
        <dbReference type="Pfam" id="PF13460"/>
    </source>
</evidence>
<dbReference type="InterPro" id="IPR036291">
    <property type="entry name" value="NAD(P)-bd_dom_sf"/>
</dbReference>
<dbReference type="Pfam" id="PF13460">
    <property type="entry name" value="NAD_binding_10"/>
    <property type="match status" value="1"/>
</dbReference>
<name>A0A2N6SZW9_9CORY</name>
<feature type="domain" description="NAD(P)-binding" evidence="1">
    <location>
        <begin position="7"/>
        <end position="192"/>
    </location>
</feature>
<dbReference type="SUPFAM" id="SSF51735">
    <property type="entry name" value="NAD(P)-binding Rossmann-fold domains"/>
    <property type="match status" value="1"/>
</dbReference>
<protein>
    <submittedName>
        <fullName evidence="2">NAD-dependent dehydratase</fullName>
    </submittedName>
</protein>
<dbReference type="PANTHER" id="PTHR15020:SF50">
    <property type="entry name" value="UPF0659 PROTEIN YMR090W"/>
    <property type="match status" value="1"/>
</dbReference>
<accession>A0A2N6SZW9</accession>
<dbReference type="EMBL" id="PNHF01000008">
    <property type="protein sequence ID" value="PMC62600.1"/>
    <property type="molecule type" value="Genomic_DNA"/>
</dbReference>
<dbReference type="PANTHER" id="PTHR15020">
    <property type="entry name" value="FLAVIN REDUCTASE-RELATED"/>
    <property type="match status" value="1"/>
</dbReference>
<gene>
    <name evidence="2" type="ORF">CJ204_04610</name>
</gene>
<proteinExistence type="predicted"/>
<comment type="caution">
    <text evidence="2">The sequence shown here is derived from an EMBL/GenBank/DDBJ whole genome shotgun (WGS) entry which is preliminary data.</text>
</comment>
<dbReference type="STRING" id="1725.WU86_05405"/>
<sequence>MRIHVIGAHGKVALRALPLLAAAGHEVVGVIRNPDHAGEIEKTGAEPHVVDIERLDGDGWKALLADTDLVVWSAGAGGGAPERTKSVDEVAAIASMDATPRDAGYVMVSYWGARRDHGVPADNPFVHYADAKAAADEHLRGSGLRHVILKPGALTLEPAGNVYVGDDSADVPEGVEATTSRATVAAMIAHVVGRFDELVGDGPGASREIAFLDGDDALSEAVEARD</sequence>
<evidence type="ECO:0000313" key="2">
    <source>
        <dbReference type="EMBL" id="PMC62600.1"/>
    </source>
</evidence>
<evidence type="ECO:0000313" key="3">
    <source>
        <dbReference type="Proteomes" id="UP000235363"/>
    </source>
</evidence>
<dbReference type="Gene3D" id="3.40.50.720">
    <property type="entry name" value="NAD(P)-binding Rossmann-like Domain"/>
    <property type="match status" value="1"/>
</dbReference>
<dbReference type="AlphaFoldDB" id="A0A2N6SZW9"/>
<dbReference type="InterPro" id="IPR016040">
    <property type="entry name" value="NAD(P)-bd_dom"/>
</dbReference>
<reference evidence="2 3" key="1">
    <citation type="submission" date="2017-09" db="EMBL/GenBank/DDBJ databases">
        <title>Bacterial strain isolated from the female urinary microbiota.</title>
        <authorList>
            <person name="Thomas-White K."/>
            <person name="Kumar N."/>
            <person name="Forster S."/>
            <person name="Putonti C."/>
            <person name="Lawley T."/>
            <person name="Wolfe A.J."/>
        </authorList>
    </citation>
    <scope>NUCLEOTIDE SEQUENCE [LARGE SCALE GENOMIC DNA]</scope>
    <source>
        <strain evidence="2 3">UMB0908</strain>
    </source>
</reference>
<dbReference type="Proteomes" id="UP000235363">
    <property type="component" value="Unassembled WGS sequence"/>
</dbReference>
<dbReference type="RefSeq" id="WP_102212443.1">
    <property type="nucleotide sequence ID" value="NZ_PNHF01000008.1"/>
</dbReference>